<dbReference type="InterPro" id="IPR027484">
    <property type="entry name" value="PInositol-4-P-5-kinase_N"/>
</dbReference>
<keyword evidence="6 10" id="KW-0418">Kinase</keyword>
<dbReference type="Gene3D" id="3.30.40.10">
    <property type="entry name" value="Zinc/RING finger domain, C3HC4 (zinc finger)"/>
    <property type="match status" value="1"/>
</dbReference>
<feature type="region of interest" description="Disordered" evidence="11">
    <location>
        <begin position="1"/>
        <end position="31"/>
    </location>
</feature>
<keyword evidence="5 9" id="KW-0863">Zinc-finger</keyword>
<dbReference type="SUPFAM" id="SSF56104">
    <property type="entry name" value="SAICAR synthase-like"/>
    <property type="match status" value="1"/>
</dbReference>
<dbReference type="InterPro" id="IPR011011">
    <property type="entry name" value="Znf_FYVE_PHD"/>
</dbReference>
<dbReference type="PROSITE" id="PS51455">
    <property type="entry name" value="PIPK"/>
    <property type="match status" value="1"/>
</dbReference>
<evidence type="ECO:0000256" key="10">
    <source>
        <dbReference type="PROSITE-ProRule" id="PRU00781"/>
    </source>
</evidence>
<feature type="domain" description="PIPK" evidence="13">
    <location>
        <begin position="1198"/>
        <end position="1516"/>
    </location>
</feature>
<dbReference type="EC" id="2.7.1.150" evidence="1"/>
<reference evidence="15" key="1">
    <citation type="submission" date="2016-11" db="UniProtKB">
        <authorList>
            <consortium name="WormBaseParasite"/>
        </authorList>
    </citation>
    <scope>IDENTIFICATION</scope>
</reference>
<organism evidence="14 15">
    <name type="scientific">Bursaphelenchus xylophilus</name>
    <name type="common">Pinewood nematode worm</name>
    <name type="synonym">Aphelenchoides xylophilus</name>
    <dbReference type="NCBI Taxonomy" id="6326"/>
    <lineage>
        <taxon>Eukaryota</taxon>
        <taxon>Metazoa</taxon>
        <taxon>Ecdysozoa</taxon>
        <taxon>Nematoda</taxon>
        <taxon>Chromadorea</taxon>
        <taxon>Rhabditida</taxon>
        <taxon>Tylenchina</taxon>
        <taxon>Tylenchomorpha</taxon>
        <taxon>Aphelenchoidea</taxon>
        <taxon>Aphelenchoididae</taxon>
        <taxon>Bursaphelenchus</taxon>
    </lineage>
</organism>
<evidence type="ECO:0000259" key="13">
    <source>
        <dbReference type="PROSITE" id="PS51455"/>
    </source>
</evidence>
<dbReference type="SMART" id="SM00064">
    <property type="entry name" value="FYVE"/>
    <property type="match status" value="1"/>
</dbReference>
<dbReference type="GO" id="GO:0010008">
    <property type="term" value="C:endosome membrane"/>
    <property type="evidence" value="ECO:0007669"/>
    <property type="project" value="TreeGrafter"/>
</dbReference>
<protein>
    <recommendedName>
        <fullName evidence="1">1-phosphatidylinositol-3-phosphate 5-kinase</fullName>
        <ecNumber evidence="1">2.7.1.150</ecNumber>
    </recommendedName>
</protein>
<feature type="compositionally biased region" description="Polar residues" evidence="11">
    <location>
        <begin position="185"/>
        <end position="199"/>
    </location>
</feature>
<accession>A0A1I7SUB5</accession>
<evidence type="ECO:0000313" key="15">
    <source>
        <dbReference type="WBParaSite" id="BXY_1663700.1"/>
    </source>
</evidence>
<evidence type="ECO:0000256" key="9">
    <source>
        <dbReference type="PROSITE-ProRule" id="PRU00091"/>
    </source>
</evidence>
<dbReference type="SMART" id="SM00330">
    <property type="entry name" value="PIPKc"/>
    <property type="match status" value="1"/>
</dbReference>
<dbReference type="eggNOG" id="KOG0230">
    <property type="taxonomic scope" value="Eukaryota"/>
</dbReference>
<evidence type="ECO:0000256" key="2">
    <source>
        <dbReference type="ARBA" id="ARBA00022679"/>
    </source>
</evidence>
<keyword evidence="2 10" id="KW-0808">Transferase</keyword>
<dbReference type="Gene3D" id="3.30.800.10">
    <property type="entry name" value="Phosphatidylinositol Phosphate Kinase II Beta"/>
    <property type="match status" value="1"/>
</dbReference>
<evidence type="ECO:0000256" key="5">
    <source>
        <dbReference type="ARBA" id="ARBA00022771"/>
    </source>
</evidence>
<dbReference type="PANTHER" id="PTHR45748">
    <property type="entry name" value="1-PHOSPHATIDYLINOSITOL 3-PHOSPHATE 5-KINASE-RELATED"/>
    <property type="match status" value="1"/>
</dbReference>
<dbReference type="InterPro" id="IPR044769">
    <property type="entry name" value="PIKfyve_PIPKc"/>
</dbReference>
<dbReference type="InterPro" id="IPR027409">
    <property type="entry name" value="GroEL-like_apical_dom_sf"/>
</dbReference>
<proteinExistence type="predicted"/>
<sequence length="1531" mass="174629">MSGTTHVPSDLTLTSFPFEVREDEQPETGSKSFMGFISRFFNENHAQPEEPVPTQLPSISETSTVEIKAPQISPSSDEASSLPNSRKVSKITRLLKAGSDKDLVDYNGTVFKRYWMPDAAVQECYECHERFTAFRRKHHCRFCGQIFCSKCCCRQVSGAELGYSGLLRLCNYCFERVAMHFSTSDRQSRAQTPVQGSPSSKRKVSNAAGASSMGQSTENILNGDEDLPDILSNAEKPNVGVEEVRLPELDAYSSSYEPRADENEPDWVKNLRNKDDNPTSIFAPTSIPMNTTTVSEKDPVLTPSTHFEVKTRWDSFLGSESGRPSNAQLFEAKTNALLDYLFEYEQVSMAVWKPLLVTLAQEIVNAINVDTNARPKLINILDYVHIKKLCVNGERSIEKVNGVVFSKALHHRSMARYGENASVLLLAGNITYERVLEKMSSLEPILQQENEFLKNQVERISARKVNLVFVEHSISTIAMDLFLEAQIGVCTDLKPVVLERLSRCTGADIINSLDAQFLQPRIGFCPRFYERTVRLANGKEKQLIVLDECDGSLGMSVVIRAESERELKAVKRILKLLLQIYYSNKCEIAFLQLFNSSGPLSTSSCDICAENQSDDSDRNEESEFGIALKECQLTNTPLIRIVAPYLEREEGKKCFLLDYIKKPAFHFYKHEELIEMAKAECDVEHKIKQLETEIKENKVALEKKHVHSILKNKHLRSTNLELSEYRVRSAFLSRRLVEVKKEMDEKSLEQKCLFSKQAFQKFEKPSSRNVDVLNPYKHQRRAFLYCAEGVSRRWQNCGSFCSGPSVLVWRFYSGGEDLTLGNFLRRFCFNVEYKCKECDKGMVEHFRKIIHHNSCIEITTQNLGQKNSLAEFCEFDEVNEFDSDILISWRQCAQCNARTKVWPVNELVQNLSFAKFVDYLSNAVHWISETNKECQHCTFHEHRHLFASHNMVTMFSVSTVRPLHVLFAPMLCQIKPRLVPSRSLITEFNETCRLSQEIFKHIQESCNDQQSTNYLRQLEEYLNKLTDGFDEDGSIGTSDEMYTDDPVVIKSEGNLILIRHFLNAVIEEWNDRRSQPTQIELDPMAKLKNLCAKFNLSLTVPLEEKEDLSQLDTQTLVRSRDSESKEMDGLAKNQPNQLPNPFEKDYHLEFPIHKSTTPIVVRDSSDGKSPDIGSMIAFALSSRDYNEKKKFMVSKGTFNRPQSRTPSASSFSSWSNLSNTAAFPQIPAQPLGSPKLETIPVQDPASTSIEVEFADSKAHYYVKIYFAESFHFLREKIFPAGESAFLRSLSKSESWSPQGGKSGASFFRTKDERFVFKQMSWVEMESFKKCAPKYFEYINKALNEKKLTALCKIYGVFRVGYTSKKGSQLKMDLLVMEYLFYEKKVKQMWDLKGSLRNRCASTKTDMPVLLDENLVSDLWGNQLYVQHHSKVALKQAITNDSHFLSSQGIMDYSLLAGICEDTNEVVVGIVDYMRTYTLDKKVESFVKTALPNPHLPTVISPENYCKRFCDAIDCYFAMAPDQWTCLDSTVA</sequence>
<dbReference type="GO" id="GO:0000285">
    <property type="term" value="F:1-phosphatidylinositol-3-phosphate 5-kinase activity"/>
    <property type="evidence" value="ECO:0007669"/>
    <property type="project" value="UniProtKB-EC"/>
</dbReference>
<evidence type="ECO:0000256" key="8">
    <source>
        <dbReference type="ARBA" id="ARBA00022840"/>
    </source>
</evidence>
<keyword evidence="8 10" id="KW-0067">ATP-binding</keyword>
<evidence type="ECO:0000256" key="3">
    <source>
        <dbReference type="ARBA" id="ARBA00022723"/>
    </source>
</evidence>
<dbReference type="Gene3D" id="3.50.7.10">
    <property type="entry name" value="GroEL"/>
    <property type="match status" value="1"/>
</dbReference>
<feature type="region of interest" description="Disordered" evidence="11">
    <location>
        <begin position="63"/>
        <end position="84"/>
    </location>
</feature>
<dbReference type="WBParaSite" id="BXY_1663700.1">
    <property type="protein sequence ID" value="BXY_1663700.1"/>
    <property type="gene ID" value="BXY_1663700"/>
</dbReference>
<name>A0A1I7SUB5_BURXY</name>
<feature type="compositionally biased region" description="Basic and acidic residues" evidence="11">
    <location>
        <begin position="1118"/>
        <end position="1129"/>
    </location>
</feature>
<dbReference type="Pfam" id="PF00118">
    <property type="entry name" value="Cpn60_TCP1"/>
    <property type="match status" value="1"/>
</dbReference>
<dbReference type="Pfam" id="PF01504">
    <property type="entry name" value="PIP5K"/>
    <property type="match status" value="2"/>
</dbReference>
<feature type="region of interest" description="Disordered" evidence="11">
    <location>
        <begin position="185"/>
        <end position="227"/>
    </location>
</feature>
<keyword evidence="7" id="KW-0862">Zinc</keyword>
<dbReference type="SUPFAM" id="SSF52029">
    <property type="entry name" value="GroEL apical domain-like"/>
    <property type="match status" value="1"/>
</dbReference>
<evidence type="ECO:0000256" key="11">
    <source>
        <dbReference type="SAM" id="MobiDB-lite"/>
    </source>
</evidence>
<dbReference type="FunFam" id="3.50.7.10:FF:000007">
    <property type="entry name" value="1-phosphatidylinositol 3-phosphate 5-kinase isoform X1"/>
    <property type="match status" value="1"/>
</dbReference>
<dbReference type="GO" id="GO:0008270">
    <property type="term" value="F:zinc ion binding"/>
    <property type="evidence" value="ECO:0007669"/>
    <property type="project" value="UniProtKB-KW"/>
</dbReference>
<dbReference type="Pfam" id="PF01363">
    <property type="entry name" value="FYVE"/>
    <property type="match status" value="1"/>
</dbReference>
<evidence type="ECO:0000313" key="14">
    <source>
        <dbReference type="Proteomes" id="UP000095284"/>
    </source>
</evidence>
<feature type="compositionally biased region" description="Polar residues" evidence="11">
    <location>
        <begin position="208"/>
        <end position="220"/>
    </location>
</feature>
<evidence type="ECO:0000256" key="1">
    <source>
        <dbReference type="ARBA" id="ARBA00012009"/>
    </source>
</evidence>
<keyword evidence="4 10" id="KW-0547">Nucleotide-binding</keyword>
<dbReference type="InterPro" id="IPR027483">
    <property type="entry name" value="PInositol-4-P-4/5-kinase_C_sf"/>
</dbReference>
<dbReference type="SUPFAM" id="SSF57903">
    <property type="entry name" value="FYVE/PHD zinc finger"/>
    <property type="match status" value="1"/>
</dbReference>
<dbReference type="InterPro" id="IPR017455">
    <property type="entry name" value="Znf_FYVE-rel"/>
</dbReference>
<feature type="compositionally biased region" description="Polar residues" evidence="11">
    <location>
        <begin position="1"/>
        <end position="15"/>
    </location>
</feature>
<dbReference type="PANTHER" id="PTHR45748:SF7">
    <property type="entry name" value="1-PHOSPHATIDYLINOSITOL 3-PHOSPHATE 5-KINASE-RELATED"/>
    <property type="match status" value="1"/>
</dbReference>
<dbReference type="CDD" id="cd17300">
    <property type="entry name" value="PIPKc_PIKfyve"/>
    <property type="match status" value="1"/>
</dbReference>
<feature type="region of interest" description="Disordered" evidence="11">
    <location>
        <begin position="1113"/>
        <end position="1139"/>
    </location>
</feature>
<dbReference type="FunFam" id="3.30.810.10:FF:000001">
    <property type="entry name" value="1-phosphatidylinositol 3-phosphate 5-kinase FAB1"/>
    <property type="match status" value="1"/>
</dbReference>
<dbReference type="PROSITE" id="PS50178">
    <property type="entry name" value="ZF_FYVE"/>
    <property type="match status" value="1"/>
</dbReference>
<evidence type="ECO:0000259" key="12">
    <source>
        <dbReference type="PROSITE" id="PS50178"/>
    </source>
</evidence>
<dbReference type="Gene3D" id="3.30.810.10">
    <property type="entry name" value="2-Layer Sandwich"/>
    <property type="match status" value="1"/>
</dbReference>
<keyword evidence="3" id="KW-0479">Metal-binding</keyword>
<dbReference type="InterPro" id="IPR002423">
    <property type="entry name" value="Cpn60/GroEL/TCP-1"/>
</dbReference>
<dbReference type="GO" id="GO:0005524">
    <property type="term" value="F:ATP binding"/>
    <property type="evidence" value="ECO:0007669"/>
    <property type="project" value="UniProtKB-UniRule"/>
</dbReference>
<evidence type="ECO:0000256" key="6">
    <source>
        <dbReference type="ARBA" id="ARBA00022777"/>
    </source>
</evidence>
<feature type="domain" description="FYVE-type" evidence="12">
    <location>
        <begin position="118"/>
        <end position="178"/>
    </location>
</feature>
<dbReference type="Proteomes" id="UP000095284">
    <property type="component" value="Unplaced"/>
</dbReference>
<evidence type="ECO:0000256" key="4">
    <source>
        <dbReference type="ARBA" id="ARBA00022741"/>
    </source>
</evidence>
<dbReference type="CDD" id="cd15725">
    <property type="entry name" value="FYVE_PIKfyve_Fab1"/>
    <property type="match status" value="1"/>
</dbReference>
<dbReference type="InterPro" id="IPR000306">
    <property type="entry name" value="Znf_FYVE"/>
</dbReference>
<dbReference type="InterPro" id="IPR013083">
    <property type="entry name" value="Znf_RING/FYVE/PHD"/>
</dbReference>
<feature type="compositionally biased region" description="Polar residues" evidence="11">
    <location>
        <begin position="72"/>
        <end position="84"/>
    </location>
</feature>
<dbReference type="InterPro" id="IPR002498">
    <property type="entry name" value="PInositol-4-P-4/5-kinase_core"/>
</dbReference>
<evidence type="ECO:0000256" key="7">
    <source>
        <dbReference type="ARBA" id="ARBA00022833"/>
    </source>
</evidence>
<dbReference type="GO" id="GO:0046854">
    <property type="term" value="P:phosphatidylinositol phosphate biosynthetic process"/>
    <property type="evidence" value="ECO:0007669"/>
    <property type="project" value="TreeGrafter"/>
</dbReference>